<comment type="caution">
    <text evidence="2">The sequence shown here is derived from an EMBL/GenBank/DDBJ whole genome shotgun (WGS) entry which is preliminary data.</text>
</comment>
<feature type="region of interest" description="Disordered" evidence="1">
    <location>
        <begin position="42"/>
        <end position="94"/>
    </location>
</feature>
<organism evidence="2 3">
    <name type="scientific">Mikania micrantha</name>
    <name type="common">bitter vine</name>
    <dbReference type="NCBI Taxonomy" id="192012"/>
    <lineage>
        <taxon>Eukaryota</taxon>
        <taxon>Viridiplantae</taxon>
        <taxon>Streptophyta</taxon>
        <taxon>Embryophyta</taxon>
        <taxon>Tracheophyta</taxon>
        <taxon>Spermatophyta</taxon>
        <taxon>Magnoliopsida</taxon>
        <taxon>eudicotyledons</taxon>
        <taxon>Gunneridae</taxon>
        <taxon>Pentapetalae</taxon>
        <taxon>asterids</taxon>
        <taxon>campanulids</taxon>
        <taxon>Asterales</taxon>
        <taxon>Asteraceae</taxon>
        <taxon>Asteroideae</taxon>
        <taxon>Heliantheae alliance</taxon>
        <taxon>Eupatorieae</taxon>
        <taxon>Mikania</taxon>
    </lineage>
</organism>
<dbReference type="EMBL" id="SZYD01000011">
    <property type="protein sequence ID" value="KAD4888382.1"/>
    <property type="molecule type" value="Genomic_DNA"/>
</dbReference>
<reference evidence="2 3" key="1">
    <citation type="submission" date="2019-05" db="EMBL/GenBank/DDBJ databases">
        <title>Mikania micrantha, genome provides insights into the molecular mechanism of rapid growth.</title>
        <authorList>
            <person name="Liu B."/>
        </authorList>
    </citation>
    <scope>NUCLEOTIDE SEQUENCE [LARGE SCALE GENOMIC DNA]</scope>
    <source>
        <strain evidence="2">NLD-2019</strain>
        <tissue evidence="2">Leaf</tissue>
    </source>
</reference>
<protein>
    <submittedName>
        <fullName evidence="2">Uncharacterized protein</fullName>
    </submittedName>
</protein>
<dbReference type="AlphaFoldDB" id="A0A5N6NH35"/>
<name>A0A5N6NH35_9ASTR</name>
<accession>A0A5N6NH35</accession>
<proteinExistence type="predicted"/>
<feature type="compositionally biased region" description="Low complexity" evidence="1">
    <location>
        <begin position="58"/>
        <end position="85"/>
    </location>
</feature>
<keyword evidence="3" id="KW-1185">Reference proteome</keyword>
<sequence>MPNQALLATAQSQSAQPNLQSLQNQLNNLQLLATQLGQQLNPTTTASSQLPQAYYAPRSSSTNRGGRGSSRGTYRGNSRNNNNNARNRDTSGSR</sequence>
<evidence type="ECO:0000313" key="2">
    <source>
        <dbReference type="EMBL" id="KAD4888382.1"/>
    </source>
</evidence>
<dbReference type="Proteomes" id="UP000326396">
    <property type="component" value="Linkage Group LG19"/>
</dbReference>
<gene>
    <name evidence="2" type="ORF">E3N88_20455</name>
</gene>
<feature type="compositionally biased region" description="Polar residues" evidence="1">
    <location>
        <begin position="42"/>
        <end position="51"/>
    </location>
</feature>
<evidence type="ECO:0000256" key="1">
    <source>
        <dbReference type="SAM" id="MobiDB-lite"/>
    </source>
</evidence>
<evidence type="ECO:0000313" key="3">
    <source>
        <dbReference type="Proteomes" id="UP000326396"/>
    </source>
</evidence>